<keyword evidence="2" id="KW-1185">Reference proteome</keyword>
<sequence>MSKELARPALFFVHNASVRSCLRAQQSLVRSCPPPPRQLAAPFRIAGFVQKAAPWLLGRQSSASIAKYPSLVNNLSQSSKRLFSVSAYTRMAELDIGNNGFLLRPRRVITDKAVGYWLVGSAALVFGIVVLGGLTRLTESGLSITEWKPVTGSVPPLTAEDWNAEFEKYKASPEYKLLNSNMTLEEFKFIYFMEWGHRLWGRVIGLSFVLPGIYFILAKKTSPRVSRRIFGIALLIGFQGFIGWWMVKSGLSDHFLQDDTEEGKYKDNHPRVSQYRLATHLGLAFGVYLSMLWTGLEVLKENRWIKEPKQAIRSISMLSNPVLKPYKYSAAGLLGLVFLTAMSGAFVAGLDAGLIYNEFPYMGEGFIPPKSELFSSYYARKDDNSDLIWRNMLENPVTVQLTHRIMATTSFVAIVGFHLLSKRLYRKNLIPRIVYSGSHGVLGFAVLQVTLGITTLLYLVPIPLAAAHQANSLALLASVLVLCMRLRRPRGALQALLGTLSRTR</sequence>
<accession>A0ACC3SWX4</accession>
<organism evidence="1 2">
    <name type="scientific">Lipomyces kononenkoae</name>
    <name type="common">Yeast</name>
    <dbReference type="NCBI Taxonomy" id="34357"/>
    <lineage>
        <taxon>Eukaryota</taxon>
        <taxon>Fungi</taxon>
        <taxon>Dikarya</taxon>
        <taxon>Ascomycota</taxon>
        <taxon>Saccharomycotina</taxon>
        <taxon>Lipomycetes</taxon>
        <taxon>Lipomycetales</taxon>
        <taxon>Lipomycetaceae</taxon>
        <taxon>Lipomyces</taxon>
    </lineage>
</organism>
<name>A0ACC3SWX4_LIPKO</name>
<comment type="caution">
    <text evidence="1">The sequence shown here is derived from an EMBL/GenBank/DDBJ whole genome shotgun (WGS) entry which is preliminary data.</text>
</comment>
<dbReference type="Proteomes" id="UP001433508">
    <property type="component" value="Unassembled WGS sequence"/>
</dbReference>
<reference evidence="2" key="1">
    <citation type="journal article" date="2024" name="Front. Bioeng. Biotechnol.">
        <title>Genome-scale model development and genomic sequencing of the oleaginous clade Lipomyces.</title>
        <authorList>
            <person name="Czajka J.J."/>
            <person name="Han Y."/>
            <person name="Kim J."/>
            <person name="Mondo S.J."/>
            <person name="Hofstad B.A."/>
            <person name="Robles A."/>
            <person name="Haridas S."/>
            <person name="Riley R."/>
            <person name="LaButti K."/>
            <person name="Pangilinan J."/>
            <person name="Andreopoulos W."/>
            <person name="Lipzen A."/>
            <person name="Yan J."/>
            <person name="Wang M."/>
            <person name="Ng V."/>
            <person name="Grigoriev I.V."/>
            <person name="Spatafora J.W."/>
            <person name="Magnuson J.K."/>
            <person name="Baker S.E."/>
            <person name="Pomraning K.R."/>
        </authorList>
    </citation>
    <scope>NUCLEOTIDE SEQUENCE [LARGE SCALE GENOMIC DNA]</scope>
    <source>
        <strain evidence="2">CBS 7786</strain>
    </source>
</reference>
<protein>
    <submittedName>
        <fullName evidence="1">Cytochrome oxidase assembly protein-domain-containing protein</fullName>
    </submittedName>
</protein>
<dbReference type="EMBL" id="MU971395">
    <property type="protein sequence ID" value="KAK9236134.1"/>
    <property type="molecule type" value="Genomic_DNA"/>
</dbReference>
<proteinExistence type="predicted"/>
<gene>
    <name evidence="1" type="ORF">V1525DRAFT_407912</name>
</gene>
<evidence type="ECO:0000313" key="1">
    <source>
        <dbReference type="EMBL" id="KAK9236134.1"/>
    </source>
</evidence>
<evidence type="ECO:0000313" key="2">
    <source>
        <dbReference type="Proteomes" id="UP001433508"/>
    </source>
</evidence>